<dbReference type="InterPro" id="IPR021357">
    <property type="entry name" value="DUF2782"/>
</dbReference>
<feature type="chain" id="PRO_5018998999" description="DUF2782 domain-containing protein" evidence="2">
    <location>
        <begin position="30"/>
        <end position="119"/>
    </location>
</feature>
<feature type="region of interest" description="Disordered" evidence="1">
    <location>
        <begin position="33"/>
        <end position="53"/>
    </location>
</feature>
<reference evidence="3" key="1">
    <citation type="submission" date="2019-02" db="EMBL/GenBank/DDBJ databases">
        <authorList>
            <person name="Gruber-Vodicka R. H."/>
            <person name="Seah K. B. B."/>
        </authorList>
    </citation>
    <scope>NUCLEOTIDE SEQUENCE</scope>
    <source>
        <strain evidence="3">BECK_BZ106</strain>
    </source>
</reference>
<dbReference type="AlphaFoldDB" id="A0A450SGY9"/>
<gene>
    <name evidence="3" type="ORF">BECKFW1821B_GA0114236_10128</name>
</gene>
<dbReference type="Pfam" id="PF11191">
    <property type="entry name" value="DUF2782"/>
    <property type="match status" value="1"/>
</dbReference>
<evidence type="ECO:0000313" key="3">
    <source>
        <dbReference type="EMBL" id="VFJ52347.1"/>
    </source>
</evidence>
<evidence type="ECO:0000256" key="2">
    <source>
        <dbReference type="SAM" id="SignalP"/>
    </source>
</evidence>
<dbReference type="EMBL" id="CAADFD010000012">
    <property type="protein sequence ID" value="VFJ52347.1"/>
    <property type="molecule type" value="Genomic_DNA"/>
</dbReference>
<evidence type="ECO:0008006" key="4">
    <source>
        <dbReference type="Google" id="ProtNLM"/>
    </source>
</evidence>
<sequence>MMPRKKLPLISSIATYGLLTLMFSADLDAQPGNAKLEPIPGPPPIPSMESGQTLDPDITIIRGERKIVHEYRINGRLYAIKVIPRHGPVYYMIDIDGDGILDVREKFVLPVPQWVLLSW</sequence>
<feature type="signal peptide" evidence="2">
    <location>
        <begin position="1"/>
        <end position="29"/>
    </location>
</feature>
<protein>
    <recommendedName>
        <fullName evidence="4">DUF2782 domain-containing protein</fullName>
    </recommendedName>
</protein>
<accession>A0A450SGY9</accession>
<proteinExistence type="predicted"/>
<dbReference type="Gene3D" id="2.20.130.30">
    <property type="entry name" value="Protein of unknown function DUF2782"/>
    <property type="match status" value="1"/>
</dbReference>
<organism evidence="3">
    <name type="scientific">Candidatus Kentrum sp. FW</name>
    <dbReference type="NCBI Taxonomy" id="2126338"/>
    <lineage>
        <taxon>Bacteria</taxon>
        <taxon>Pseudomonadati</taxon>
        <taxon>Pseudomonadota</taxon>
        <taxon>Gammaproteobacteria</taxon>
        <taxon>Candidatus Kentrum</taxon>
    </lineage>
</organism>
<name>A0A450SGY9_9GAMM</name>
<keyword evidence="2" id="KW-0732">Signal</keyword>
<evidence type="ECO:0000256" key="1">
    <source>
        <dbReference type="SAM" id="MobiDB-lite"/>
    </source>
</evidence>